<dbReference type="RefSeq" id="WP_116879842.1">
    <property type="nucleotide sequence ID" value="NZ_QURB01000002.1"/>
</dbReference>
<organism evidence="1 2">
    <name type="scientific">Brumimicrobium aurantiacum</name>
    <dbReference type="NCBI Taxonomy" id="1737063"/>
    <lineage>
        <taxon>Bacteria</taxon>
        <taxon>Pseudomonadati</taxon>
        <taxon>Bacteroidota</taxon>
        <taxon>Flavobacteriia</taxon>
        <taxon>Flavobacteriales</taxon>
        <taxon>Crocinitomicaceae</taxon>
        <taxon>Brumimicrobium</taxon>
    </lineage>
</organism>
<gene>
    <name evidence="1" type="ORF">DXU93_03315</name>
</gene>
<keyword evidence="2" id="KW-1185">Reference proteome</keyword>
<evidence type="ECO:0000313" key="1">
    <source>
        <dbReference type="EMBL" id="RFC54863.1"/>
    </source>
</evidence>
<proteinExistence type="predicted"/>
<dbReference type="EMBL" id="QURB01000002">
    <property type="protein sequence ID" value="RFC54863.1"/>
    <property type="molecule type" value="Genomic_DNA"/>
</dbReference>
<dbReference type="Proteomes" id="UP000257127">
    <property type="component" value="Unassembled WGS sequence"/>
</dbReference>
<evidence type="ECO:0000313" key="2">
    <source>
        <dbReference type="Proteomes" id="UP000257127"/>
    </source>
</evidence>
<reference evidence="1 2" key="1">
    <citation type="submission" date="2018-08" db="EMBL/GenBank/DDBJ databases">
        <title>The draft genome squence of Brumimicrobium sp. N62.</title>
        <authorList>
            <person name="Du Z.-J."/>
            <person name="Luo H.-R."/>
        </authorList>
    </citation>
    <scope>NUCLEOTIDE SEQUENCE [LARGE SCALE GENOMIC DNA]</scope>
    <source>
        <strain evidence="1 2">N62</strain>
    </source>
</reference>
<protein>
    <submittedName>
        <fullName evidence="1">Uncharacterized protein</fullName>
    </submittedName>
</protein>
<accession>A0A3E1EZF5</accession>
<dbReference type="AlphaFoldDB" id="A0A3E1EZF5"/>
<comment type="caution">
    <text evidence="1">The sequence shown here is derived from an EMBL/GenBank/DDBJ whole genome shotgun (WGS) entry which is preliminary data.</text>
</comment>
<name>A0A3E1EZF5_9FLAO</name>
<sequence length="115" mass="13256">MNYENLEKTELIKLLKDRDEDLKDITRVILKMLASLNLEPKDLKVDPNATEKEIKKAKRAKQKKVMGTLSDIVSSMMFNSSALEERFSFLSQFEPLLMKHENLIAEIQAETENNG</sequence>